<dbReference type="Pfam" id="PF08241">
    <property type="entry name" value="Methyltransf_11"/>
    <property type="match status" value="1"/>
</dbReference>
<name>W4MFL9_9BACT</name>
<proteinExistence type="predicted"/>
<dbReference type="PANTHER" id="PTHR43591">
    <property type="entry name" value="METHYLTRANSFERASE"/>
    <property type="match status" value="1"/>
</dbReference>
<organism evidence="2 3">
    <name type="scientific">Candidatus Entotheonella gemina</name>
    <dbReference type="NCBI Taxonomy" id="1429439"/>
    <lineage>
        <taxon>Bacteria</taxon>
        <taxon>Pseudomonadati</taxon>
        <taxon>Nitrospinota/Tectimicrobiota group</taxon>
        <taxon>Candidatus Tectimicrobiota</taxon>
        <taxon>Candidatus Entotheonellia</taxon>
        <taxon>Candidatus Entotheonellales</taxon>
        <taxon>Candidatus Entotheonellaceae</taxon>
        <taxon>Candidatus Entotheonella</taxon>
    </lineage>
</organism>
<evidence type="ECO:0000313" key="2">
    <source>
        <dbReference type="EMBL" id="ETX08975.1"/>
    </source>
</evidence>
<keyword evidence="3" id="KW-1185">Reference proteome</keyword>
<reference evidence="2 3" key="1">
    <citation type="journal article" date="2014" name="Nature">
        <title>An environmental bacterial taxon with a large and distinct metabolic repertoire.</title>
        <authorList>
            <person name="Wilson M.C."/>
            <person name="Mori T."/>
            <person name="Ruckert C."/>
            <person name="Uria A.R."/>
            <person name="Helf M.J."/>
            <person name="Takada K."/>
            <person name="Gernert C."/>
            <person name="Steffens U.A."/>
            <person name="Heycke N."/>
            <person name="Schmitt S."/>
            <person name="Rinke C."/>
            <person name="Helfrich E.J."/>
            <person name="Brachmann A.O."/>
            <person name="Gurgui C."/>
            <person name="Wakimoto T."/>
            <person name="Kracht M."/>
            <person name="Crusemann M."/>
            <person name="Hentschel U."/>
            <person name="Abe I."/>
            <person name="Matsunaga S."/>
            <person name="Kalinowski J."/>
            <person name="Takeyama H."/>
            <person name="Piel J."/>
        </authorList>
    </citation>
    <scope>NUCLEOTIDE SEQUENCE [LARGE SCALE GENOMIC DNA]</scope>
    <source>
        <strain evidence="3">TSY2</strain>
    </source>
</reference>
<dbReference type="SUPFAM" id="SSF53335">
    <property type="entry name" value="S-adenosyl-L-methionine-dependent methyltransferases"/>
    <property type="match status" value="1"/>
</dbReference>
<gene>
    <name evidence="2" type="ORF">ETSY2_02195</name>
</gene>
<evidence type="ECO:0000313" key="3">
    <source>
        <dbReference type="Proteomes" id="UP000019140"/>
    </source>
</evidence>
<dbReference type="AlphaFoldDB" id="W4MFL9"/>
<feature type="domain" description="Methyltransferase type 11" evidence="1">
    <location>
        <begin position="19"/>
        <end position="112"/>
    </location>
</feature>
<sequence>MVSVLEEFIQKPLQKSYLLNVGGSAGIIDNFLADHFCTVFSIDIDEAAINKARMSFPKDNLEFQVGDALNLKFDDGSFDVVICSQVYEHVPSAEKMMDEIFRVLVPGGICYFAANNRLMWNEPHYNLPLLSVVPRPLAHLYIKVTGKADHYHELHYSYWGLRKLVKRFVLHDYTRTIIHNPLSYHVDYMVKPESIKAAVGRFIVDELPWLSPGYIWLLEKPGEAPCSDGNSD</sequence>
<dbReference type="Gene3D" id="3.40.50.150">
    <property type="entry name" value="Vaccinia Virus protein VP39"/>
    <property type="match status" value="1"/>
</dbReference>
<dbReference type="InterPro" id="IPR029063">
    <property type="entry name" value="SAM-dependent_MTases_sf"/>
</dbReference>
<evidence type="ECO:0000259" key="1">
    <source>
        <dbReference type="Pfam" id="PF08241"/>
    </source>
</evidence>
<protein>
    <recommendedName>
        <fullName evidence="1">Methyltransferase type 11 domain-containing protein</fullName>
    </recommendedName>
</protein>
<accession>W4MFL9</accession>
<dbReference type="CDD" id="cd02440">
    <property type="entry name" value="AdoMet_MTases"/>
    <property type="match status" value="1"/>
</dbReference>
<comment type="caution">
    <text evidence="2">The sequence shown here is derived from an EMBL/GenBank/DDBJ whole genome shotgun (WGS) entry which is preliminary data.</text>
</comment>
<dbReference type="EMBL" id="AZHX01000086">
    <property type="protein sequence ID" value="ETX08975.1"/>
    <property type="molecule type" value="Genomic_DNA"/>
</dbReference>
<dbReference type="InterPro" id="IPR013216">
    <property type="entry name" value="Methyltransf_11"/>
</dbReference>
<dbReference type="PANTHER" id="PTHR43591:SF110">
    <property type="entry name" value="RHODANESE DOMAIN-CONTAINING PROTEIN"/>
    <property type="match status" value="1"/>
</dbReference>
<dbReference type="Proteomes" id="UP000019140">
    <property type="component" value="Unassembled WGS sequence"/>
</dbReference>
<dbReference type="HOGENOM" id="CLU_062593_0_0_7"/>
<dbReference type="GO" id="GO:0008757">
    <property type="term" value="F:S-adenosylmethionine-dependent methyltransferase activity"/>
    <property type="evidence" value="ECO:0007669"/>
    <property type="project" value="InterPro"/>
</dbReference>